<evidence type="ECO:0000313" key="1">
    <source>
        <dbReference type="EMBL" id="KAJ4158028.1"/>
    </source>
</evidence>
<gene>
    <name evidence="1" type="ORF">LMH87_008575</name>
</gene>
<dbReference type="Proteomes" id="UP001144673">
    <property type="component" value="Unassembled WGS sequence"/>
</dbReference>
<evidence type="ECO:0000313" key="2">
    <source>
        <dbReference type="Proteomes" id="UP001144673"/>
    </source>
</evidence>
<dbReference type="EMBL" id="JAJHUN010000006">
    <property type="protein sequence ID" value="KAJ4158028.1"/>
    <property type="molecule type" value="Genomic_DNA"/>
</dbReference>
<dbReference type="GeneID" id="80895734"/>
<organism evidence="1 2">
    <name type="scientific">Akanthomyces muscarius</name>
    <name type="common">Entomopathogenic fungus</name>
    <name type="synonym">Lecanicillium muscarium</name>
    <dbReference type="NCBI Taxonomy" id="2231603"/>
    <lineage>
        <taxon>Eukaryota</taxon>
        <taxon>Fungi</taxon>
        <taxon>Dikarya</taxon>
        <taxon>Ascomycota</taxon>
        <taxon>Pezizomycotina</taxon>
        <taxon>Sordariomycetes</taxon>
        <taxon>Hypocreomycetidae</taxon>
        <taxon>Hypocreales</taxon>
        <taxon>Cordycipitaceae</taxon>
        <taxon>Akanthomyces</taxon>
    </lineage>
</organism>
<sequence length="123" mass="13324">MKWRTEPWRTTFVNIVRLSQAMERATACMSAKRTGAFWDPIPLNKLGEFLATPWKLTSFTCEVGRQEGTYPHGLACPASSTILTCQARLGAGISQGNCVKSCDHALFDDAAAKAGTTQREAGG</sequence>
<accession>A0A9W8QIB6</accession>
<comment type="caution">
    <text evidence="1">The sequence shown here is derived from an EMBL/GenBank/DDBJ whole genome shotgun (WGS) entry which is preliminary data.</text>
</comment>
<protein>
    <submittedName>
        <fullName evidence="1">Uncharacterized protein</fullName>
    </submittedName>
</protein>
<dbReference type="AlphaFoldDB" id="A0A9W8QIB6"/>
<dbReference type="RefSeq" id="XP_056056395.1">
    <property type="nucleotide sequence ID" value="XM_056201766.1"/>
</dbReference>
<reference evidence="1" key="1">
    <citation type="journal article" date="2023" name="Access Microbiol">
        <title>De-novo genome assembly for Akanthomyces muscarius, a biocontrol agent of insect agricultural pests.</title>
        <authorList>
            <person name="Erdos Z."/>
            <person name="Studholme D.J."/>
            <person name="Raymond B."/>
            <person name="Sharma M."/>
        </authorList>
    </citation>
    <scope>NUCLEOTIDE SEQUENCE</scope>
    <source>
        <strain evidence="1">Ve6</strain>
    </source>
</reference>
<proteinExistence type="predicted"/>
<name>A0A9W8QIB6_AKAMU</name>
<keyword evidence="2" id="KW-1185">Reference proteome</keyword>
<dbReference type="KEGG" id="amus:LMH87_008575"/>